<dbReference type="InterPro" id="IPR036770">
    <property type="entry name" value="Ankyrin_rpt-contain_sf"/>
</dbReference>
<keyword evidence="8" id="KW-0677">Repeat</keyword>
<evidence type="ECO:0000256" key="9">
    <source>
        <dbReference type="ARBA" id="ARBA00023028"/>
    </source>
</evidence>
<evidence type="ECO:0000256" key="8">
    <source>
        <dbReference type="ARBA" id="ARBA00022737"/>
    </source>
</evidence>
<dbReference type="GO" id="GO:0090729">
    <property type="term" value="F:toxin activity"/>
    <property type="evidence" value="ECO:0007669"/>
    <property type="project" value="UniProtKB-KW"/>
</dbReference>
<organism evidence="13 14">
    <name type="scientific">Caerostris extrusa</name>
    <name type="common">Bark spider</name>
    <name type="synonym">Caerostris bankana</name>
    <dbReference type="NCBI Taxonomy" id="172846"/>
    <lineage>
        <taxon>Eukaryota</taxon>
        <taxon>Metazoa</taxon>
        <taxon>Ecdysozoa</taxon>
        <taxon>Arthropoda</taxon>
        <taxon>Chelicerata</taxon>
        <taxon>Arachnida</taxon>
        <taxon>Araneae</taxon>
        <taxon>Araneomorphae</taxon>
        <taxon>Entelegynae</taxon>
        <taxon>Araneoidea</taxon>
        <taxon>Araneidae</taxon>
        <taxon>Caerostris</taxon>
    </lineage>
</organism>
<accession>A0AAV4NCY8</accession>
<keyword evidence="11" id="KW-0472">Membrane</keyword>
<evidence type="ECO:0000256" key="5">
    <source>
        <dbReference type="ARBA" id="ARBA00022537"/>
    </source>
</evidence>
<evidence type="ECO:0000256" key="10">
    <source>
        <dbReference type="ARBA" id="ARBA00023043"/>
    </source>
</evidence>
<feature type="non-terminal residue" evidence="13">
    <location>
        <position position="1"/>
    </location>
</feature>
<keyword evidence="3" id="KW-0268">Exocytosis</keyword>
<sequence length="128" mass="13928">SFICIKLVSKMDVDVTPQCVTTCLYLACLQNNVEHAELLLKQGANINALNAYSQTPLHFACQGRSTACLDLLLKMGADVHTPQSPITPLHIACREDTVECAEILLKYGANRQITIGTTEDNKVGLKAL</sequence>
<name>A0AAV4NCY8_CAEEX</name>
<dbReference type="GO" id="GO:0044231">
    <property type="term" value="C:host cell presynaptic membrane"/>
    <property type="evidence" value="ECO:0007669"/>
    <property type="project" value="UniProtKB-KW"/>
</dbReference>
<dbReference type="Pfam" id="PF00023">
    <property type="entry name" value="Ank"/>
    <property type="match status" value="1"/>
</dbReference>
<gene>
    <name evidence="13" type="ORF">CEXT_812331</name>
</gene>
<keyword evidence="6" id="KW-0800">Toxin</keyword>
<comment type="subcellular location">
    <subcellularLocation>
        <location evidence="2">Secreted</location>
    </subcellularLocation>
    <subcellularLocation>
        <location evidence="1">Target cell membrane</location>
    </subcellularLocation>
</comment>
<keyword evidence="14" id="KW-1185">Reference proteome</keyword>
<dbReference type="PANTHER" id="PTHR46680:SF3">
    <property type="entry name" value="NF-KAPPA-B INHIBITOR CACTUS"/>
    <property type="match status" value="1"/>
</dbReference>
<dbReference type="GO" id="GO:0006887">
    <property type="term" value="P:exocytosis"/>
    <property type="evidence" value="ECO:0007669"/>
    <property type="project" value="UniProtKB-KW"/>
</dbReference>
<evidence type="ECO:0000256" key="6">
    <source>
        <dbReference type="ARBA" id="ARBA00022656"/>
    </source>
</evidence>
<keyword evidence="7" id="KW-0528">Neurotoxin</keyword>
<proteinExistence type="predicted"/>
<evidence type="ECO:0000256" key="7">
    <source>
        <dbReference type="ARBA" id="ARBA00022699"/>
    </source>
</evidence>
<evidence type="ECO:0000313" key="14">
    <source>
        <dbReference type="Proteomes" id="UP001054945"/>
    </source>
</evidence>
<feature type="repeat" description="ANK" evidence="12">
    <location>
        <begin position="52"/>
        <end position="84"/>
    </location>
</feature>
<comment type="caution">
    <text evidence="13">The sequence shown here is derived from an EMBL/GenBank/DDBJ whole genome shotgun (WGS) entry which is preliminary data.</text>
</comment>
<keyword evidence="11" id="KW-1053">Target membrane</keyword>
<dbReference type="Pfam" id="PF12796">
    <property type="entry name" value="Ank_2"/>
    <property type="match status" value="1"/>
</dbReference>
<evidence type="ECO:0000256" key="12">
    <source>
        <dbReference type="PROSITE-ProRule" id="PRU00023"/>
    </source>
</evidence>
<protein>
    <submittedName>
        <fullName evidence="13">Uncharacterized protein</fullName>
    </submittedName>
</protein>
<dbReference type="PANTHER" id="PTHR46680">
    <property type="entry name" value="NF-KAPPA-B INHIBITOR ALPHA"/>
    <property type="match status" value="1"/>
</dbReference>
<dbReference type="SUPFAM" id="SSF48403">
    <property type="entry name" value="Ankyrin repeat"/>
    <property type="match status" value="1"/>
</dbReference>
<dbReference type="Proteomes" id="UP001054945">
    <property type="component" value="Unassembled WGS sequence"/>
</dbReference>
<dbReference type="AlphaFoldDB" id="A0AAV4NCY8"/>
<dbReference type="InterPro" id="IPR051070">
    <property type="entry name" value="NF-kappa-B_inhibitor"/>
</dbReference>
<feature type="repeat" description="ANK" evidence="12">
    <location>
        <begin position="22"/>
        <end position="51"/>
    </location>
</feature>
<evidence type="ECO:0000256" key="3">
    <source>
        <dbReference type="ARBA" id="ARBA00022483"/>
    </source>
</evidence>
<evidence type="ECO:0000256" key="1">
    <source>
        <dbReference type="ARBA" id="ARBA00004175"/>
    </source>
</evidence>
<dbReference type="SMART" id="SM00248">
    <property type="entry name" value="ANK"/>
    <property type="match status" value="3"/>
</dbReference>
<dbReference type="GO" id="GO:0005576">
    <property type="term" value="C:extracellular region"/>
    <property type="evidence" value="ECO:0007669"/>
    <property type="project" value="UniProtKB-SubCell"/>
</dbReference>
<evidence type="ECO:0000256" key="4">
    <source>
        <dbReference type="ARBA" id="ARBA00022525"/>
    </source>
</evidence>
<dbReference type="PROSITE" id="PS50088">
    <property type="entry name" value="ANK_REPEAT"/>
    <property type="match status" value="3"/>
</dbReference>
<dbReference type="EMBL" id="BPLR01020788">
    <property type="protein sequence ID" value="GIX82516.1"/>
    <property type="molecule type" value="Genomic_DNA"/>
</dbReference>
<dbReference type="Gene3D" id="1.25.40.20">
    <property type="entry name" value="Ankyrin repeat-containing domain"/>
    <property type="match status" value="1"/>
</dbReference>
<reference evidence="13 14" key="1">
    <citation type="submission" date="2021-06" db="EMBL/GenBank/DDBJ databases">
        <title>Caerostris extrusa draft genome.</title>
        <authorList>
            <person name="Kono N."/>
            <person name="Arakawa K."/>
        </authorList>
    </citation>
    <scope>NUCLEOTIDE SEQUENCE [LARGE SCALE GENOMIC DNA]</scope>
</reference>
<keyword evidence="4" id="KW-0964">Secreted</keyword>
<dbReference type="GO" id="GO:0044218">
    <property type="term" value="C:other organism cell membrane"/>
    <property type="evidence" value="ECO:0007669"/>
    <property type="project" value="UniProtKB-KW"/>
</dbReference>
<dbReference type="PROSITE" id="PS50297">
    <property type="entry name" value="ANK_REP_REGION"/>
    <property type="match status" value="2"/>
</dbReference>
<keyword evidence="10 12" id="KW-0040">ANK repeat</keyword>
<evidence type="ECO:0000256" key="11">
    <source>
        <dbReference type="ARBA" id="ARBA00023298"/>
    </source>
</evidence>
<keyword evidence="9" id="KW-0638">Presynaptic neurotoxin</keyword>
<keyword evidence="5" id="KW-1052">Target cell membrane</keyword>
<evidence type="ECO:0000313" key="13">
    <source>
        <dbReference type="EMBL" id="GIX82516.1"/>
    </source>
</evidence>
<dbReference type="InterPro" id="IPR002110">
    <property type="entry name" value="Ankyrin_rpt"/>
</dbReference>
<evidence type="ECO:0000256" key="2">
    <source>
        <dbReference type="ARBA" id="ARBA00004613"/>
    </source>
</evidence>
<feature type="repeat" description="ANK" evidence="12">
    <location>
        <begin position="84"/>
        <end position="110"/>
    </location>
</feature>